<reference evidence="1" key="1">
    <citation type="submission" date="2020-08" db="EMBL/GenBank/DDBJ databases">
        <title>Plant Genome Project.</title>
        <authorList>
            <person name="Zhang R.-G."/>
        </authorList>
    </citation>
    <scope>NUCLEOTIDE SEQUENCE</scope>
    <source>
        <strain evidence="1">WSP0</strain>
        <tissue evidence="1">Leaf</tissue>
    </source>
</reference>
<gene>
    <name evidence="1" type="ORF">RHGRI_025358</name>
</gene>
<proteinExistence type="predicted"/>
<evidence type="ECO:0000313" key="1">
    <source>
        <dbReference type="EMBL" id="KAG5530385.1"/>
    </source>
</evidence>
<name>A0AAV6IU62_9ERIC</name>
<dbReference type="AlphaFoldDB" id="A0AAV6IU62"/>
<dbReference type="Proteomes" id="UP000823749">
    <property type="component" value="Chromosome 9"/>
</dbReference>
<dbReference type="EMBL" id="JACTNZ010000009">
    <property type="protein sequence ID" value="KAG5530385.1"/>
    <property type="molecule type" value="Genomic_DNA"/>
</dbReference>
<comment type="caution">
    <text evidence="1">The sequence shown here is derived from an EMBL/GenBank/DDBJ whole genome shotgun (WGS) entry which is preliminary data.</text>
</comment>
<evidence type="ECO:0000313" key="2">
    <source>
        <dbReference type="Proteomes" id="UP000823749"/>
    </source>
</evidence>
<keyword evidence="2" id="KW-1185">Reference proteome</keyword>
<protein>
    <submittedName>
        <fullName evidence="1">Uncharacterized protein</fullName>
    </submittedName>
</protein>
<organism evidence="1 2">
    <name type="scientific">Rhododendron griersonianum</name>
    <dbReference type="NCBI Taxonomy" id="479676"/>
    <lineage>
        <taxon>Eukaryota</taxon>
        <taxon>Viridiplantae</taxon>
        <taxon>Streptophyta</taxon>
        <taxon>Embryophyta</taxon>
        <taxon>Tracheophyta</taxon>
        <taxon>Spermatophyta</taxon>
        <taxon>Magnoliopsida</taxon>
        <taxon>eudicotyledons</taxon>
        <taxon>Gunneridae</taxon>
        <taxon>Pentapetalae</taxon>
        <taxon>asterids</taxon>
        <taxon>Ericales</taxon>
        <taxon>Ericaceae</taxon>
        <taxon>Ericoideae</taxon>
        <taxon>Rhodoreae</taxon>
        <taxon>Rhododendron</taxon>
    </lineage>
</organism>
<accession>A0AAV6IU62</accession>
<sequence length="69" mass="7494">MIVGSNSGNLRMRIYEKSELKESDVVYAVEVITGEKPEDVSNLCEGFDGTLIGGNLSNAIDSLFIGKRI</sequence>